<dbReference type="Gene3D" id="3.40.50.720">
    <property type="entry name" value="NAD(P)-binding Rossmann-like Domain"/>
    <property type="match status" value="1"/>
</dbReference>
<keyword evidence="2" id="KW-0560">Oxidoreductase</keyword>
<dbReference type="CDD" id="cd11731">
    <property type="entry name" value="Lin1944_like_SDR_c"/>
    <property type="match status" value="1"/>
</dbReference>
<evidence type="ECO:0000313" key="3">
    <source>
        <dbReference type="EMBL" id="MEC5423503.1"/>
    </source>
</evidence>
<sequence>MRVLLIGGTGTIGKSVADKLKPNHEIIIASKSNGDYLVDITSLDSIEQMYKDIPNIDAVISTTGASHFGHLSDLTPELNEVAINSKLKGQVNLVLIGQNYINDGGSFTLTTGIMMDDPILKGSSAAMANGAVASFVKSAAIELKRNMRINSVSPNVLEESLDKYGEFFKGFNPVSANRVANAFAKSVEGAQTGQVYRVY</sequence>
<dbReference type="InterPro" id="IPR002347">
    <property type="entry name" value="SDR_fam"/>
</dbReference>
<dbReference type="PANTHER" id="PTHR43477">
    <property type="entry name" value="DIHYDROANTICAPSIN 7-DEHYDROGENASE"/>
    <property type="match status" value="1"/>
</dbReference>
<dbReference type="PANTHER" id="PTHR43477:SF1">
    <property type="entry name" value="DIHYDROANTICAPSIN 7-DEHYDROGENASE"/>
    <property type="match status" value="1"/>
</dbReference>
<protein>
    <submittedName>
        <fullName evidence="3">Short chain dehydrogenase</fullName>
    </submittedName>
</protein>
<organism evidence="3 4">
    <name type="scientific">Virgibacillus tibetensis</name>
    <dbReference type="NCBI Taxonomy" id="3042313"/>
    <lineage>
        <taxon>Bacteria</taxon>
        <taxon>Bacillati</taxon>
        <taxon>Bacillota</taxon>
        <taxon>Bacilli</taxon>
        <taxon>Bacillales</taxon>
        <taxon>Bacillaceae</taxon>
        <taxon>Virgibacillus</taxon>
    </lineage>
</organism>
<dbReference type="EMBL" id="JARZFX010000003">
    <property type="protein sequence ID" value="MEC5423503.1"/>
    <property type="molecule type" value="Genomic_DNA"/>
</dbReference>
<dbReference type="InterPro" id="IPR036291">
    <property type="entry name" value="NAD(P)-bd_dom_sf"/>
</dbReference>
<name>A0ABU6KED7_9BACI</name>
<dbReference type="PRINTS" id="PR00081">
    <property type="entry name" value="GDHRDH"/>
</dbReference>
<reference evidence="3 4" key="1">
    <citation type="journal article" date="2024" name="Int. J. Syst. Evol. Microbiol.">
        <title>Virgibacillus tibetensis sp. nov., isolated from salt lake on the Tibetan Plateau of China.</title>
        <authorList>
            <person name="Phurbu D."/>
            <person name="Liu Z.-X."/>
            <person name="Wang R."/>
            <person name="Zheng Y.-Y."/>
            <person name="Liu H.-C."/>
            <person name="Zhou Y.-G."/>
            <person name="Yu Y.-J."/>
            <person name="Li A.-H."/>
        </authorList>
    </citation>
    <scope>NUCLEOTIDE SEQUENCE [LARGE SCALE GENOMIC DNA]</scope>
    <source>
        <strain evidence="3 4">C22-A2</strain>
    </source>
</reference>
<dbReference type="SUPFAM" id="SSF51735">
    <property type="entry name" value="NAD(P)-binding Rossmann-fold domains"/>
    <property type="match status" value="1"/>
</dbReference>
<dbReference type="RefSeq" id="WP_327607073.1">
    <property type="nucleotide sequence ID" value="NZ_JARZFX010000003.1"/>
</dbReference>
<comment type="similarity">
    <text evidence="1">Belongs to the short-chain dehydrogenases/reductases (SDR) family.</text>
</comment>
<gene>
    <name evidence="3" type="ORF">QGM71_08335</name>
</gene>
<evidence type="ECO:0000256" key="2">
    <source>
        <dbReference type="ARBA" id="ARBA00023002"/>
    </source>
</evidence>
<accession>A0ABU6KED7</accession>
<dbReference type="Pfam" id="PF13561">
    <property type="entry name" value="adh_short_C2"/>
    <property type="match status" value="1"/>
</dbReference>
<dbReference type="InterPro" id="IPR051122">
    <property type="entry name" value="SDR_DHRS6-like"/>
</dbReference>
<evidence type="ECO:0000256" key="1">
    <source>
        <dbReference type="ARBA" id="ARBA00006484"/>
    </source>
</evidence>
<evidence type="ECO:0000313" key="4">
    <source>
        <dbReference type="Proteomes" id="UP001335737"/>
    </source>
</evidence>
<dbReference type="Proteomes" id="UP001335737">
    <property type="component" value="Unassembled WGS sequence"/>
</dbReference>
<proteinExistence type="inferred from homology"/>
<comment type="caution">
    <text evidence="3">The sequence shown here is derived from an EMBL/GenBank/DDBJ whole genome shotgun (WGS) entry which is preliminary data.</text>
</comment>
<dbReference type="NCBIfam" id="NF005754">
    <property type="entry name" value="PRK07578.1"/>
    <property type="match status" value="1"/>
</dbReference>
<keyword evidence="4" id="KW-1185">Reference proteome</keyword>